<dbReference type="Pfam" id="PF00096">
    <property type="entry name" value="zf-C2H2"/>
    <property type="match status" value="1"/>
</dbReference>
<name>A0AAV2R2U7_MEGNR</name>
<dbReference type="FunFam" id="3.30.160.60:FF:000446">
    <property type="entry name" value="Zinc finger protein"/>
    <property type="match status" value="1"/>
</dbReference>
<reference evidence="11 12" key="1">
    <citation type="submission" date="2024-05" db="EMBL/GenBank/DDBJ databases">
        <authorList>
            <person name="Wallberg A."/>
        </authorList>
    </citation>
    <scope>NUCLEOTIDE SEQUENCE [LARGE SCALE GENOMIC DNA]</scope>
</reference>
<keyword evidence="7" id="KW-0539">Nucleus</keyword>
<dbReference type="PANTHER" id="PTHR24392">
    <property type="entry name" value="ZINC FINGER PROTEIN"/>
    <property type="match status" value="1"/>
</dbReference>
<dbReference type="PROSITE" id="PS00028">
    <property type="entry name" value="ZINC_FINGER_C2H2_1"/>
    <property type="match status" value="6"/>
</dbReference>
<evidence type="ECO:0000256" key="7">
    <source>
        <dbReference type="ARBA" id="ARBA00023242"/>
    </source>
</evidence>
<keyword evidence="12" id="KW-1185">Reference proteome</keyword>
<evidence type="ECO:0000256" key="6">
    <source>
        <dbReference type="ARBA" id="ARBA00023125"/>
    </source>
</evidence>
<feature type="domain" description="C2H2-type" evidence="10">
    <location>
        <begin position="356"/>
        <end position="383"/>
    </location>
</feature>
<evidence type="ECO:0000256" key="2">
    <source>
        <dbReference type="ARBA" id="ARBA00022723"/>
    </source>
</evidence>
<dbReference type="SMART" id="SM00355">
    <property type="entry name" value="ZnF_C2H2"/>
    <property type="match status" value="12"/>
</dbReference>
<sequence length="519" mass="60172">MDIPDEDIDAAIEKLKPKYIESNDSDSSNEDPDDPFDVCAYVETQMMNEYSEYEGDNSFGGTQIGGTTKSDKKQLYECMECDYVCQKREALIKHIDTHFNIEIYSTDFGFDKKKRDKLNKAGKIKKKVHCTVCSYRCTNKWRLKDHMAIHSDEKPFTCDQCDFKTKHKLSLKMHTENKHDGKKSQECTLCEFKCTTKPQMLKHMTEHLHEQTFACIEPDCDFETKNVDEITEHIDTHDALQKSVMCPKCEFTGYTKEHIKAHMRTHKKKKAYKCTYPDCDYRGAKKEYLKLHLMRHAGEKPHQCQHCEYRCVSKSKLLTHLTIHSDNKPHQCHICDYKCALKDALNKHIRTHTKPLKCSQCSFRCAKRHYLNQHMLKHTGEKPFACDKCDFRSTSKTLLNSHLLVHSTDKPHACEYCPYATNRKQELTRHVERMHNEFKPARRRPRGPRQPKIQSNEIPPEAVLPQPGSLGHHGTIGPGGMGMPMPGMGQMPHMALGGYQFPHNAHGHLLWNQHTIQQL</sequence>
<protein>
    <recommendedName>
        <fullName evidence="10">C2H2-type domain-containing protein</fullName>
    </recommendedName>
</protein>
<accession>A0AAV2R2U7</accession>
<feature type="domain" description="C2H2-type" evidence="10">
    <location>
        <begin position="156"/>
        <end position="184"/>
    </location>
</feature>
<feature type="domain" description="C2H2-type" evidence="10">
    <location>
        <begin position="384"/>
        <end position="411"/>
    </location>
</feature>
<feature type="domain" description="C2H2-type" evidence="10">
    <location>
        <begin position="128"/>
        <end position="155"/>
    </location>
</feature>
<dbReference type="InterPro" id="IPR013087">
    <property type="entry name" value="Znf_C2H2_type"/>
</dbReference>
<dbReference type="GO" id="GO:0005634">
    <property type="term" value="C:nucleus"/>
    <property type="evidence" value="ECO:0007669"/>
    <property type="project" value="UniProtKB-SubCell"/>
</dbReference>
<evidence type="ECO:0000256" key="4">
    <source>
        <dbReference type="ARBA" id="ARBA00022771"/>
    </source>
</evidence>
<dbReference type="AlphaFoldDB" id="A0AAV2R2U7"/>
<feature type="compositionally biased region" description="Acidic residues" evidence="9">
    <location>
        <begin position="23"/>
        <end position="34"/>
    </location>
</feature>
<evidence type="ECO:0000256" key="9">
    <source>
        <dbReference type="SAM" id="MobiDB-lite"/>
    </source>
</evidence>
<proteinExistence type="predicted"/>
<evidence type="ECO:0000256" key="5">
    <source>
        <dbReference type="ARBA" id="ARBA00022833"/>
    </source>
</evidence>
<dbReference type="Gene3D" id="3.30.160.60">
    <property type="entry name" value="Classic Zinc Finger"/>
    <property type="match status" value="9"/>
</dbReference>
<evidence type="ECO:0000256" key="1">
    <source>
        <dbReference type="ARBA" id="ARBA00004123"/>
    </source>
</evidence>
<dbReference type="PROSITE" id="PS50157">
    <property type="entry name" value="ZINC_FINGER_C2H2_2"/>
    <property type="match status" value="9"/>
</dbReference>
<keyword evidence="6" id="KW-0238">DNA-binding</keyword>
<keyword evidence="4 8" id="KW-0863">Zinc-finger</keyword>
<dbReference type="Proteomes" id="UP001497623">
    <property type="component" value="Unassembled WGS sequence"/>
</dbReference>
<feature type="region of interest" description="Disordered" evidence="9">
    <location>
        <begin position="14"/>
        <end position="34"/>
    </location>
</feature>
<dbReference type="EMBL" id="CAXKWB010013854">
    <property type="protein sequence ID" value="CAL4108790.1"/>
    <property type="molecule type" value="Genomic_DNA"/>
</dbReference>
<evidence type="ECO:0000256" key="3">
    <source>
        <dbReference type="ARBA" id="ARBA00022737"/>
    </source>
</evidence>
<dbReference type="GO" id="GO:0008270">
    <property type="term" value="F:zinc ion binding"/>
    <property type="evidence" value="ECO:0007669"/>
    <property type="project" value="UniProtKB-KW"/>
</dbReference>
<feature type="domain" description="C2H2-type" evidence="10">
    <location>
        <begin position="412"/>
        <end position="440"/>
    </location>
</feature>
<comment type="subcellular location">
    <subcellularLocation>
        <location evidence="1">Nucleus</location>
    </subcellularLocation>
</comment>
<evidence type="ECO:0000313" key="11">
    <source>
        <dbReference type="EMBL" id="CAL4108790.1"/>
    </source>
</evidence>
<dbReference type="SUPFAM" id="SSF57667">
    <property type="entry name" value="beta-beta-alpha zinc fingers"/>
    <property type="match status" value="5"/>
</dbReference>
<keyword evidence="5" id="KW-0862">Zinc</keyword>
<feature type="domain" description="C2H2-type" evidence="10">
    <location>
        <begin position="272"/>
        <end position="301"/>
    </location>
</feature>
<feature type="domain" description="C2H2-type" evidence="10">
    <location>
        <begin position="330"/>
        <end position="357"/>
    </location>
</feature>
<evidence type="ECO:0000256" key="8">
    <source>
        <dbReference type="PROSITE-ProRule" id="PRU00042"/>
    </source>
</evidence>
<feature type="domain" description="C2H2-type" evidence="10">
    <location>
        <begin position="302"/>
        <end position="329"/>
    </location>
</feature>
<feature type="domain" description="C2H2-type" evidence="10">
    <location>
        <begin position="76"/>
        <end position="103"/>
    </location>
</feature>
<keyword evidence="2" id="KW-0479">Metal-binding</keyword>
<dbReference type="Pfam" id="PF13909">
    <property type="entry name" value="zf-H2C2_5"/>
    <property type="match status" value="1"/>
</dbReference>
<comment type="caution">
    <text evidence="11">The sequence shown here is derived from an EMBL/GenBank/DDBJ whole genome shotgun (WGS) entry which is preliminary data.</text>
</comment>
<dbReference type="FunFam" id="3.30.160.60:FF:000100">
    <property type="entry name" value="Zinc finger 45-like"/>
    <property type="match status" value="2"/>
</dbReference>
<keyword evidence="3" id="KW-0677">Repeat</keyword>
<dbReference type="InterPro" id="IPR036236">
    <property type="entry name" value="Znf_C2H2_sf"/>
</dbReference>
<feature type="region of interest" description="Disordered" evidence="9">
    <location>
        <begin position="439"/>
        <end position="468"/>
    </location>
</feature>
<evidence type="ECO:0000259" key="10">
    <source>
        <dbReference type="PROSITE" id="PS50157"/>
    </source>
</evidence>
<organism evidence="11 12">
    <name type="scientific">Meganyctiphanes norvegica</name>
    <name type="common">Northern krill</name>
    <name type="synonym">Thysanopoda norvegica</name>
    <dbReference type="NCBI Taxonomy" id="48144"/>
    <lineage>
        <taxon>Eukaryota</taxon>
        <taxon>Metazoa</taxon>
        <taxon>Ecdysozoa</taxon>
        <taxon>Arthropoda</taxon>
        <taxon>Crustacea</taxon>
        <taxon>Multicrustacea</taxon>
        <taxon>Malacostraca</taxon>
        <taxon>Eumalacostraca</taxon>
        <taxon>Eucarida</taxon>
        <taxon>Euphausiacea</taxon>
        <taxon>Euphausiidae</taxon>
        <taxon>Meganyctiphanes</taxon>
    </lineage>
</organism>
<dbReference type="GO" id="GO:0003677">
    <property type="term" value="F:DNA binding"/>
    <property type="evidence" value="ECO:0007669"/>
    <property type="project" value="UniProtKB-KW"/>
</dbReference>
<gene>
    <name evidence="11" type="ORF">MNOR_LOCUS18978</name>
</gene>
<evidence type="ECO:0000313" key="12">
    <source>
        <dbReference type="Proteomes" id="UP001497623"/>
    </source>
</evidence>